<sequence length="419" mass="46432">MHSNKFNFVPGNTEWPEHYVHGGFHPLRIGDTVAGRYIVERKLGSGRSSTVWLARHLGSGSFAALKIGQALGDTGNEESRILRSLSEAKDVGVPFVQHLIESFDIDGPNGTHHVLALDPLGQTLQDFLWTLQYRLDAGKWTYDCGLMRALSAQMSRALRFIHSRGIVHRDIQLGNFMFALSKPVEGIIAGERDTNLPTTYPLTTVDGSALTAGQPPYLVEPRPLQDHAASYTIAEAARLRLTDFGSAVTVERASDGQQTYPLALRAPEIVMGGMMDEKADVWALGCSIYRLVTFRDLFYVDDRAESKLRDKEHVQSMVEALGPPEALGQVAMCKQLEIIDDQGKLTHACAEDSLSDPLDVQLQSFASYVRPGSSTTIKQFEEFMRYVLRWDAASRPSAEEVLEHPWIVDHGQGQRQAGL</sequence>
<dbReference type="Pfam" id="PF00069">
    <property type="entry name" value="Pkinase"/>
    <property type="match status" value="2"/>
</dbReference>
<organism evidence="8 9">
    <name type="scientific">Elsinoe batatas</name>
    <dbReference type="NCBI Taxonomy" id="2601811"/>
    <lineage>
        <taxon>Eukaryota</taxon>
        <taxon>Fungi</taxon>
        <taxon>Dikarya</taxon>
        <taxon>Ascomycota</taxon>
        <taxon>Pezizomycotina</taxon>
        <taxon>Dothideomycetes</taxon>
        <taxon>Dothideomycetidae</taxon>
        <taxon>Myriangiales</taxon>
        <taxon>Elsinoaceae</taxon>
        <taxon>Elsinoe</taxon>
    </lineage>
</organism>
<evidence type="ECO:0000313" key="8">
    <source>
        <dbReference type="EMBL" id="KAG8631384.1"/>
    </source>
</evidence>
<dbReference type="PROSITE" id="PS50011">
    <property type="entry name" value="PROTEIN_KINASE_DOM"/>
    <property type="match status" value="1"/>
</dbReference>
<dbReference type="PANTHER" id="PTHR45646">
    <property type="entry name" value="SERINE/THREONINE-PROTEIN KINASE DOA-RELATED"/>
    <property type="match status" value="1"/>
</dbReference>
<keyword evidence="9" id="KW-1185">Reference proteome</keyword>
<dbReference type="Gene3D" id="3.30.200.20">
    <property type="entry name" value="Phosphorylase Kinase, domain 1"/>
    <property type="match status" value="1"/>
</dbReference>
<evidence type="ECO:0000259" key="7">
    <source>
        <dbReference type="PROSITE" id="PS50011"/>
    </source>
</evidence>
<evidence type="ECO:0000313" key="9">
    <source>
        <dbReference type="Proteomes" id="UP000809789"/>
    </source>
</evidence>
<keyword evidence="4" id="KW-0418">Kinase</keyword>
<dbReference type="InterPro" id="IPR051175">
    <property type="entry name" value="CLK_kinases"/>
</dbReference>
<protein>
    <recommendedName>
        <fullName evidence="7">Protein kinase domain-containing protein</fullName>
    </recommendedName>
</protein>
<dbReference type="GO" id="GO:0004674">
    <property type="term" value="F:protein serine/threonine kinase activity"/>
    <property type="evidence" value="ECO:0007669"/>
    <property type="project" value="UniProtKB-KW"/>
</dbReference>
<keyword evidence="1" id="KW-0723">Serine/threonine-protein kinase</keyword>
<name>A0A8K0L7X1_9PEZI</name>
<dbReference type="GO" id="GO:0005524">
    <property type="term" value="F:ATP binding"/>
    <property type="evidence" value="ECO:0007669"/>
    <property type="project" value="UniProtKB-UniRule"/>
</dbReference>
<dbReference type="AlphaFoldDB" id="A0A8K0L7X1"/>
<feature type="binding site" evidence="6">
    <location>
        <position position="66"/>
    </location>
    <ligand>
        <name>ATP</name>
        <dbReference type="ChEBI" id="CHEBI:30616"/>
    </ligand>
</feature>
<keyword evidence="2" id="KW-0808">Transferase</keyword>
<dbReference type="EMBL" id="JAESVG020000001">
    <property type="protein sequence ID" value="KAG8631384.1"/>
    <property type="molecule type" value="Genomic_DNA"/>
</dbReference>
<dbReference type="InterPro" id="IPR017441">
    <property type="entry name" value="Protein_kinase_ATP_BS"/>
</dbReference>
<dbReference type="Gene3D" id="1.10.510.10">
    <property type="entry name" value="Transferase(Phosphotransferase) domain 1"/>
    <property type="match status" value="1"/>
</dbReference>
<evidence type="ECO:0000256" key="3">
    <source>
        <dbReference type="ARBA" id="ARBA00022741"/>
    </source>
</evidence>
<keyword evidence="5 6" id="KW-0067">ATP-binding</keyword>
<keyword evidence="3 6" id="KW-0547">Nucleotide-binding</keyword>
<dbReference type="InterPro" id="IPR011009">
    <property type="entry name" value="Kinase-like_dom_sf"/>
</dbReference>
<evidence type="ECO:0000256" key="2">
    <source>
        <dbReference type="ARBA" id="ARBA00022679"/>
    </source>
</evidence>
<dbReference type="SMART" id="SM00220">
    <property type="entry name" value="S_TKc"/>
    <property type="match status" value="1"/>
</dbReference>
<comment type="caution">
    <text evidence="8">The sequence shown here is derived from an EMBL/GenBank/DDBJ whole genome shotgun (WGS) entry which is preliminary data.</text>
</comment>
<reference evidence="8" key="1">
    <citation type="submission" date="2021-07" db="EMBL/GenBank/DDBJ databases">
        <title>Elsinoe batatas strain:CRI-CJ2 Genome sequencing and assembly.</title>
        <authorList>
            <person name="Huang L."/>
        </authorList>
    </citation>
    <scope>NUCLEOTIDE SEQUENCE</scope>
    <source>
        <strain evidence="8">CRI-CJ2</strain>
    </source>
</reference>
<dbReference type="GO" id="GO:0005634">
    <property type="term" value="C:nucleus"/>
    <property type="evidence" value="ECO:0007669"/>
    <property type="project" value="TreeGrafter"/>
</dbReference>
<proteinExistence type="predicted"/>
<feature type="domain" description="Protein kinase" evidence="7">
    <location>
        <begin position="37"/>
        <end position="407"/>
    </location>
</feature>
<dbReference type="Proteomes" id="UP000809789">
    <property type="component" value="Unassembled WGS sequence"/>
</dbReference>
<accession>A0A8K0L7X1</accession>
<gene>
    <name evidence="8" type="ORF">KVT40_000524</name>
</gene>
<dbReference type="PANTHER" id="PTHR45646:SF11">
    <property type="entry name" value="SERINE_THREONINE-PROTEIN KINASE DOA"/>
    <property type="match status" value="1"/>
</dbReference>
<dbReference type="GO" id="GO:0043484">
    <property type="term" value="P:regulation of RNA splicing"/>
    <property type="evidence" value="ECO:0007669"/>
    <property type="project" value="TreeGrafter"/>
</dbReference>
<dbReference type="SUPFAM" id="SSF56112">
    <property type="entry name" value="Protein kinase-like (PK-like)"/>
    <property type="match status" value="1"/>
</dbReference>
<evidence type="ECO:0000256" key="5">
    <source>
        <dbReference type="ARBA" id="ARBA00022840"/>
    </source>
</evidence>
<dbReference type="OrthoDB" id="5979581at2759"/>
<evidence type="ECO:0000256" key="1">
    <source>
        <dbReference type="ARBA" id="ARBA00022527"/>
    </source>
</evidence>
<evidence type="ECO:0000256" key="4">
    <source>
        <dbReference type="ARBA" id="ARBA00022777"/>
    </source>
</evidence>
<dbReference type="PROSITE" id="PS00107">
    <property type="entry name" value="PROTEIN_KINASE_ATP"/>
    <property type="match status" value="1"/>
</dbReference>
<evidence type="ECO:0000256" key="6">
    <source>
        <dbReference type="PROSITE-ProRule" id="PRU10141"/>
    </source>
</evidence>
<dbReference type="InterPro" id="IPR000719">
    <property type="entry name" value="Prot_kinase_dom"/>
</dbReference>